<accession>A0A2T3MKY4</accession>
<proteinExistence type="predicted"/>
<evidence type="ECO:0000313" key="2">
    <source>
        <dbReference type="Proteomes" id="UP000241954"/>
    </source>
</evidence>
<dbReference type="RefSeq" id="WP_107237349.1">
    <property type="nucleotide sequence ID" value="NZ_PYLW01000009.1"/>
</dbReference>
<dbReference type="Gene3D" id="3.30.870.10">
    <property type="entry name" value="Endonuclease Chain A"/>
    <property type="match status" value="1"/>
</dbReference>
<dbReference type="CDD" id="cd09174">
    <property type="entry name" value="PLDc_Nuc_like_unchar2"/>
    <property type="match status" value="1"/>
</dbReference>
<dbReference type="AlphaFoldDB" id="A0A2T3MKY4"/>
<reference evidence="1 2" key="1">
    <citation type="submission" date="2018-01" db="EMBL/GenBank/DDBJ databases">
        <title>Whole genome sequencing of Histamine producing bacteria.</title>
        <authorList>
            <person name="Butler K."/>
        </authorList>
    </citation>
    <scope>NUCLEOTIDE SEQUENCE [LARGE SCALE GENOMIC DNA]</scope>
    <source>
        <strain evidence="1 2">NCIMB 13481</strain>
    </source>
</reference>
<evidence type="ECO:0008006" key="3">
    <source>
        <dbReference type="Google" id="ProtNLM"/>
    </source>
</evidence>
<comment type="caution">
    <text evidence="1">The sequence shown here is derived from an EMBL/GenBank/DDBJ whole genome shotgun (WGS) entry which is preliminary data.</text>
</comment>
<dbReference type="EMBL" id="PYLW01000009">
    <property type="protein sequence ID" value="PSV96930.1"/>
    <property type="molecule type" value="Genomic_DNA"/>
</dbReference>
<organism evidence="1 2">
    <name type="scientific">Photobacterium iliopiscarium</name>
    <dbReference type="NCBI Taxonomy" id="56192"/>
    <lineage>
        <taxon>Bacteria</taxon>
        <taxon>Pseudomonadati</taxon>
        <taxon>Pseudomonadota</taxon>
        <taxon>Gammaproteobacteria</taxon>
        <taxon>Vibrionales</taxon>
        <taxon>Vibrionaceae</taxon>
        <taxon>Photobacterium</taxon>
    </lineage>
</organism>
<protein>
    <recommendedName>
        <fullName evidence="3">Phospholipase D-like domain-containing protein</fullName>
    </recommendedName>
</protein>
<gene>
    <name evidence="1" type="ORF">C9I88_10580</name>
</gene>
<evidence type="ECO:0000313" key="1">
    <source>
        <dbReference type="EMBL" id="PSV96930.1"/>
    </source>
</evidence>
<dbReference type="Proteomes" id="UP000241954">
    <property type="component" value="Unassembled WGS sequence"/>
</dbReference>
<sequence length="234" mass="26607">MEDLNKFQIDNDGNYDESFIDNSTETSTGTKVYFRDIEKHLLAHIKEANAVFGAVAWLTSYSILDALAEKDNVSMIIQKEDFLRPDVGSRTDFKSTLRSKYRKLTCDLTRYSFGNILSSVSVHGDPSINPVRCVGNHNRDKAPAFPRMHNKFLVFAKVEPSQEVHGIEKVMPYAVWTGSFNLTKNATMSLENALYITEPSIVEAYFKEYGQIAAMSEELDWRSDWAAPEWRIGT</sequence>
<name>A0A2T3MKY4_9GAMM</name>